<dbReference type="AlphaFoldDB" id="A0A9P3WFF4"/>
<evidence type="ECO:0000259" key="8">
    <source>
        <dbReference type="PROSITE" id="PS50850"/>
    </source>
</evidence>
<feature type="transmembrane region" description="Helical" evidence="7">
    <location>
        <begin position="177"/>
        <end position="198"/>
    </location>
</feature>
<dbReference type="Pfam" id="PF07690">
    <property type="entry name" value="MFS_1"/>
    <property type="match status" value="1"/>
</dbReference>
<feature type="transmembrane region" description="Helical" evidence="7">
    <location>
        <begin position="21"/>
        <end position="43"/>
    </location>
</feature>
<gene>
    <name evidence="9" type="ORF">I8531_002268</name>
</gene>
<name>A0A9P3WFF4_KLUIN</name>
<feature type="transmembrane region" description="Helical" evidence="7">
    <location>
        <begin position="446"/>
        <end position="466"/>
    </location>
</feature>
<keyword evidence="5 7" id="KW-1133">Transmembrane helix</keyword>
<keyword evidence="3" id="KW-1003">Cell membrane</keyword>
<proteinExistence type="predicted"/>
<feature type="transmembrane region" description="Helical" evidence="7">
    <location>
        <begin position="63"/>
        <end position="83"/>
    </location>
</feature>
<evidence type="ECO:0000256" key="6">
    <source>
        <dbReference type="ARBA" id="ARBA00023136"/>
    </source>
</evidence>
<dbReference type="InterPro" id="IPR011701">
    <property type="entry name" value="MFS"/>
</dbReference>
<dbReference type="SUPFAM" id="SSF103473">
    <property type="entry name" value="MFS general substrate transporter"/>
    <property type="match status" value="1"/>
</dbReference>
<evidence type="ECO:0000256" key="3">
    <source>
        <dbReference type="ARBA" id="ARBA00022475"/>
    </source>
</evidence>
<evidence type="ECO:0000256" key="5">
    <source>
        <dbReference type="ARBA" id="ARBA00022989"/>
    </source>
</evidence>
<keyword evidence="2" id="KW-0813">Transport</keyword>
<dbReference type="GO" id="GO:0022857">
    <property type="term" value="F:transmembrane transporter activity"/>
    <property type="evidence" value="ECO:0007669"/>
    <property type="project" value="InterPro"/>
</dbReference>
<keyword evidence="4 7" id="KW-0812">Transmembrane</keyword>
<feature type="transmembrane region" description="Helical" evidence="7">
    <location>
        <begin position="267"/>
        <end position="289"/>
    </location>
</feature>
<dbReference type="PRINTS" id="PR01036">
    <property type="entry name" value="TCRTETB"/>
</dbReference>
<dbReference type="InterPro" id="IPR020846">
    <property type="entry name" value="MFS_dom"/>
</dbReference>
<feature type="transmembrane region" description="Helical" evidence="7">
    <location>
        <begin position="149"/>
        <end position="171"/>
    </location>
</feature>
<feature type="transmembrane region" description="Helical" evidence="7">
    <location>
        <begin position="235"/>
        <end position="255"/>
    </location>
</feature>
<feature type="transmembrane region" description="Helical" evidence="7">
    <location>
        <begin position="116"/>
        <end position="137"/>
    </location>
</feature>
<evidence type="ECO:0000256" key="2">
    <source>
        <dbReference type="ARBA" id="ARBA00022448"/>
    </source>
</evidence>
<feature type="transmembrane region" description="Helical" evidence="7">
    <location>
        <begin position="415"/>
        <end position="434"/>
    </location>
</feature>
<dbReference type="PROSITE" id="PS50850">
    <property type="entry name" value="MFS"/>
    <property type="match status" value="1"/>
</dbReference>
<feature type="domain" description="Major facilitator superfamily (MFS) profile" evidence="8">
    <location>
        <begin position="25"/>
        <end position="468"/>
    </location>
</feature>
<feature type="transmembrane region" description="Helical" evidence="7">
    <location>
        <begin position="369"/>
        <end position="394"/>
    </location>
</feature>
<feature type="transmembrane region" description="Helical" evidence="7">
    <location>
        <begin position="210"/>
        <end position="229"/>
    </location>
</feature>
<evidence type="ECO:0000313" key="10">
    <source>
        <dbReference type="Proteomes" id="UP000867740"/>
    </source>
</evidence>
<dbReference type="Gene3D" id="1.20.1720.10">
    <property type="entry name" value="Multidrug resistance protein D"/>
    <property type="match status" value="1"/>
</dbReference>
<evidence type="ECO:0000256" key="7">
    <source>
        <dbReference type="SAM" id="Phobius"/>
    </source>
</evidence>
<evidence type="ECO:0000256" key="1">
    <source>
        <dbReference type="ARBA" id="ARBA00004651"/>
    </source>
</evidence>
<keyword evidence="6 7" id="KW-0472">Membrane</keyword>
<dbReference type="Proteomes" id="UP000867740">
    <property type="component" value="Unassembled WGS sequence"/>
</dbReference>
<feature type="transmembrane region" description="Helical" evidence="7">
    <location>
        <begin position="90"/>
        <end position="110"/>
    </location>
</feature>
<dbReference type="PANTHER" id="PTHR42718:SF46">
    <property type="entry name" value="BLR6921 PROTEIN"/>
    <property type="match status" value="1"/>
</dbReference>
<organism evidence="9 10">
    <name type="scientific">Kluyvera intermedia</name>
    <name type="common">Enterobacter intermedius</name>
    <dbReference type="NCBI Taxonomy" id="61648"/>
    <lineage>
        <taxon>Bacteria</taxon>
        <taxon>Pseudomonadati</taxon>
        <taxon>Pseudomonadota</taxon>
        <taxon>Gammaproteobacteria</taxon>
        <taxon>Enterobacterales</taxon>
        <taxon>Enterobacteriaceae</taxon>
        <taxon>Kluyvera</taxon>
    </lineage>
</organism>
<dbReference type="PANTHER" id="PTHR42718">
    <property type="entry name" value="MAJOR FACILITATOR SUPERFAMILY MULTIDRUG TRANSPORTER MFSC"/>
    <property type="match status" value="1"/>
</dbReference>
<dbReference type="InterPro" id="IPR036259">
    <property type="entry name" value="MFS_trans_sf"/>
</dbReference>
<feature type="transmembrane region" description="Helical" evidence="7">
    <location>
        <begin position="301"/>
        <end position="323"/>
    </location>
</feature>
<comment type="subcellular location">
    <subcellularLocation>
        <location evidence="1">Cell membrane</location>
        <topology evidence="1">Multi-pass membrane protein</topology>
    </subcellularLocation>
</comment>
<accession>A0A9P3WFF4</accession>
<dbReference type="GO" id="GO:0005886">
    <property type="term" value="C:plasma membrane"/>
    <property type="evidence" value="ECO:0007669"/>
    <property type="project" value="UniProtKB-SubCell"/>
</dbReference>
<comment type="caution">
    <text evidence="9">The sequence shown here is derived from an EMBL/GenBank/DDBJ whole genome shotgun (WGS) entry which is preliminary data.</text>
</comment>
<protein>
    <submittedName>
        <fullName evidence="9">MFS transporter</fullName>
    </submittedName>
</protein>
<feature type="transmembrane region" description="Helical" evidence="7">
    <location>
        <begin position="344"/>
        <end position="363"/>
    </location>
</feature>
<evidence type="ECO:0000256" key="4">
    <source>
        <dbReference type="ARBA" id="ARBA00022692"/>
    </source>
</evidence>
<reference evidence="9" key="1">
    <citation type="journal article" date="2018" name="Genome Biol.">
        <title>SKESA: strategic k-mer extension for scrupulous assemblies.</title>
        <authorList>
            <person name="Souvorov A."/>
            <person name="Agarwala R."/>
            <person name="Lipman D.J."/>
        </authorList>
    </citation>
    <scope>NUCLEOTIDE SEQUENCE</scope>
    <source>
        <strain evidence="9">CAVp300</strain>
    </source>
</reference>
<sequence>MASSETPQMQTPKSKVTGSGRISGVALLVASAFFMEFLDGTVIATALPDVANAFGVSAIDLNIGISAYLLTLAMLIPASGWVAERFGARTVFSLALLIFTVASLCCGLTQNVTGFVLMRVLQGVGGAMMVPVGRLVVLRTTPKDQLIKAIATLTWPALVAPIIGPPLGGFITTYASWHWIFFLNVPLGLVAIVLALKLMPGLSADEKRPFDVIGFIATGLTMLCLVAGLEMFSQQPVSVVSAGATLTVGVLALVWSIRHLRRAPAPLIGLSSLSVHSFRITMRGGFIFRATISAAPFMLPLMFQVGFGMSAFEAGSLVLAVFAGNLAMKPATTPLIRRFGFKKLLTGNGIICVLSLFFCAFLAPDSPQLLTLALLFIGGLSRSMQFTGISSLAFAEVPTTEMSSANTLFSTSLQLANGLGVTLGALSIRAGALITDALDIGDIQGIAFKLGFVIIALITAVGLYDITRLDTGAGRNVSQKPKQ</sequence>
<dbReference type="EMBL" id="DACSUM010000015">
    <property type="protein sequence ID" value="HAT3581964.1"/>
    <property type="molecule type" value="Genomic_DNA"/>
</dbReference>
<dbReference type="Gene3D" id="1.20.1250.20">
    <property type="entry name" value="MFS general substrate transporter like domains"/>
    <property type="match status" value="1"/>
</dbReference>
<reference evidence="9" key="2">
    <citation type="submission" date="2020-10" db="EMBL/GenBank/DDBJ databases">
        <authorList>
            <consortium name="NCBI Pathogen Detection Project"/>
        </authorList>
    </citation>
    <scope>NUCLEOTIDE SEQUENCE</scope>
    <source>
        <strain evidence="9">CAVp300</strain>
    </source>
</reference>
<evidence type="ECO:0000313" key="9">
    <source>
        <dbReference type="EMBL" id="HAT3581964.1"/>
    </source>
</evidence>